<reference evidence="5" key="1">
    <citation type="submission" date="2019-11" db="EMBL/GenBank/DDBJ databases">
        <title>Description of Pedobacter sp. LMG 31464T.</title>
        <authorList>
            <person name="Carlier A."/>
            <person name="Qi S."/>
            <person name="Vandamme P."/>
        </authorList>
    </citation>
    <scope>NUCLEOTIDE SEQUENCE</scope>
    <source>
        <strain evidence="5">LMG 31464</strain>
    </source>
</reference>
<keyword evidence="6" id="KW-1185">Reference proteome</keyword>
<dbReference type="Proteomes" id="UP000601055">
    <property type="component" value="Unassembled WGS sequence"/>
</dbReference>
<dbReference type="PANTHER" id="PTHR44942:SF4">
    <property type="entry name" value="METHYLTRANSFERASE TYPE 11 DOMAIN-CONTAINING PROTEIN"/>
    <property type="match status" value="1"/>
</dbReference>
<dbReference type="RefSeq" id="WP_182923136.1">
    <property type="nucleotide sequence ID" value="NZ_WNXD01000002.1"/>
</dbReference>
<keyword evidence="2 5" id="KW-0489">Methyltransferase</keyword>
<comment type="similarity">
    <text evidence="1">Belongs to the methyltransferase superfamily.</text>
</comment>
<proteinExistence type="inferred from homology"/>
<comment type="caution">
    <text evidence="5">The sequence shown here is derived from an EMBL/GenBank/DDBJ whole genome shotgun (WGS) entry which is preliminary data.</text>
</comment>
<feature type="domain" description="Methyltransferase type 11" evidence="4">
    <location>
        <begin position="39"/>
        <end position="126"/>
    </location>
</feature>
<dbReference type="InterPro" id="IPR013216">
    <property type="entry name" value="Methyltransf_11"/>
</dbReference>
<dbReference type="GO" id="GO:0008757">
    <property type="term" value="F:S-adenosylmethionine-dependent methyltransferase activity"/>
    <property type="evidence" value="ECO:0007669"/>
    <property type="project" value="InterPro"/>
</dbReference>
<dbReference type="InterPro" id="IPR029063">
    <property type="entry name" value="SAM-dependent_MTases_sf"/>
</dbReference>
<dbReference type="Gene3D" id="3.40.50.150">
    <property type="entry name" value="Vaccinia Virus protein VP39"/>
    <property type="match status" value="1"/>
</dbReference>
<evidence type="ECO:0000259" key="4">
    <source>
        <dbReference type="Pfam" id="PF08241"/>
    </source>
</evidence>
<dbReference type="Pfam" id="PF08241">
    <property type="entry name" value="Methyltransf_11"/>
    <property type="match status" value="1"/>
</dbReference>
<dbReference type="GO" id="GO:0032259">
    <property type="term" value="P:methylation"/>
    <property type="evidence" value="ECO:0007669"/>
    <property type="project" value="UniProtKB-KW"/>
</dbReference>
<organism evidence="5 6">
    <name type="scientific">Pedobacter planticolens</name>
    <dbReference type="NCBI Taxonomy" id="2679964"/>
    <lineage>
        <taxon>Bacteria</taxon>
        <taxon>Pseudomonadati</taxon>
        <taxon>Bacteroidota</taxon>
        <taxon>Sphingobacteriia</taxon>
        <taxon>Sphingobacteriales</taxon>
        <taxon>Sphingobacteriaceae</taxon>
        <taxon>Pedobacter</taxon>
    </lineage>
</organism>
<dbReference type="SUPFAM" id="SSF53335">
    <property type="entry name" value="S-adenosyl-L-methionine-dependent methyltransferases"/>
    <property type="match status" value="1"/>
</dbReference>
<evidence type="ECO:0000313" key="5">
    <source>
        <dbReference type="EMBL" id="MBB2146482.1"/>
    </source>
</evidence>
<evidence type="ECO:0000256" key="2">
    <source>
        <dbReference type="ARBA" id="ARBA00022603"/>
    </source>
</evidence>
<dbReference type="CDD" id="cd02440">
    <property type="entry name" value="AdoMet_MTases"/>
    <property type="match status" value="1"/>
</dbReference>
<dbReference type="InterPro" id="IPR051052">
    <property type="entry name" value="Diverse_substrate_MTase"/>
</dbReference>
<accession>A0A923E2X8</accession>
<keyword evidence="3" id="KW-0808">Transferase</keyword>
<name>A0A923E2X8_9SPHI</name>
<dbReference type="AlphaFoldDB" id="A0A923E2X8"/>
<dbReference type="EMBL" id="WNXD01000002">
    <property type="protein sequence ID" value="MBB2146482.1"/>
    <property type="molecule type" value="Genomic_DNA"/>
</dbReference>
<gene>
    <name evidence="5" type="ORF">GM921_13350</name>
</gene>
<evidence type="ECO:0000256" key="1">
    <source>
        <dbReference type="ARBA" id="ARBA00008361"/>
    </source>
</evidence>
<evidence type="ECO:0000256" key="3">
    <source>
        <dbReference type="ARBA" id="ARBA00022679"/>
    </source>
</evidence>
<sequence>MKDNFSSQAHNYAQFRPKYPQALYDFLLKNINQLNTVWDCATGNGQVAFELAKTFKQVYATDISAQQLSNAPQANNITYKVERAERTDFENESFDLITVAQAIHWFNFEEFFTEVKRVLKPDGLFAAIGYGIMHISPEVDKVVHYLYEDILGKYWDEERRHIEDNYLNIPFPFTAIESPALEILTKWNFEQLVGYLETWSSLQHYIKANGENPMALVYEDLKKAWGNNEQMAVHFPLLLKVGRKS</sequence>
<evidence type="ECO:0000313" key="6">
    <source>
        <dbReference type="Proteomes" id="UP000601055"/>
    </source>
</evidence>
<dbReference type="PANTHER" id="PTHR44942">
    <property type="entry name" value="METHYLTRANSF_11 DOMAIN-CONTAINING PROTEIN"/>
    <property type="match status" value="1"/>
</dbReference>
<protein>
    <submittedName>
        <fullName evidence="5">Methyltransferase domain-containing protein</fullName>
    </submittedName>
</protein>